<sequence>MSSHWSILTDNDGEQFGKLEQHPCPRGRRNMRGSVMRGQSVQQNVPMGGGSFCVEMMAGYFDRMSLSMNWIGGTMENMIQHFNINQPPNMGNQYPIFPSWGEYWSRQGDEAGTSGARDDEDEE</sequence>
<keyword evidence="3" id="KW-1185">Reference proteome</keyword>
<accession>A0AA35UU83</accession>
<proteinExistence type="predicted"/>
<dbReference type="Proteomes" id="UP001177003">
    <property type="component" value="Chromosome 0"/>
</dbReference>
<feature type="region of interest" description="Disordered" evidence="1">
    <location>
        <begin position="1"/>
        <end position="42"/>
    </location>
</feature>
<dbReference type="AlphaFoldDB" id="A0AA35UU83"/>
<evidence type="ECO:0000256" key="1">
    <source>
        <dbReference type="SAM" id="MobiDB-lite"/>
    </source>
</evidence>
<name>A0AA35UU83_LACSI</name>
<organism evidence="2 3">
    <name type="scientific">Lactuca saligna</name>
    <name type="common">Willowleaf lettuce</name>
    <dbReference type="NCBI Taxonomy" id="75948"/>
    <lineage>
        <taxon>Eukaryota</taxon>
        <taxon>Viridiplantae</taxon>
        <taxon>Streptophyta</taxon>
        <taxon>Embryophyta</taxon>
        <taxon>Tracheophyta</taxon>
        <taxon>Spermatophyta</taxon>
        <taxon>Magnoliopsida</taxon>
        <taxon>eudicotyledons</taxon>
        <taxon>Gunneridae</taxon>
        <taxon>Pentapetalae</taxon>
        <taxon>asterids</taxon>
        <taxon>campanulids</taxon>
        <taxon>Asterales</taxon>
        <taxon>Asteraceae</taxon>
        <taxon>Cichorioideae</taxon>
        <taxon>Cichorieae</taxon>
        <taxon>Lactucinae</taxon>
        <taxon>Lactuca</taxon>
    </lineage>
</organism>
<evidence type="ECO:0000313" key="2">
    <source>
        <dbReference type="EMBL" id="CAI9260646.1"/>
    </source>
</evidence>
<evidence type="ECO:0000313" key="3">
    <source>
        <dbReference type="Proteomes" id="UP001177003"/>
    </source>
</evidence>
<dbReference type="EMBL" id="OX465086">
    <property type="protein sequence ID" value="CAI9260646.1"/>
    <property type="molecule type" value="Genomic_DNA"/>
</dbReference>
<protein>
    <submittedName>
        <fullName evidence="2">Uncharacterized protein</fullName>
    </submittedName>
</protein>
<gene>
    <name evidence="2" type="ORF">LSALG_LOCUS1475</name>
</gene>
<reference evidence="2" key="1">
    <citation type="submission" date="2023-04" db="EMBL/GenBank/DDBJ databases">
        <authorList>
            <person name="Vijverberg K."/>
            <person name="Xiong W."/>
            <person name="Schranz E."/>
        </authorList>
    </citation>
    <scope>NUCLEOTIDE SEQUENCE</scope>
</reference>